<reference evidence="14 15" key="1">
    <citation type="submission" date="2012-07" db="EMBL/GenBank/DDBJ databases">
        <authorList>
            <person name="Durkin A.S."/>
            <person name="McCorrison J."/>
            <person name="Torralba M."/>
            <person name="Gillis M."/>
            <person name="Methe B."/>
            <person name="Sutton G."/>
            <person name="Nelson K.E."/>
        </authorList>
    </citation>
    <scope>NUCLEOTIDE SEQUENCE [LARGE SCALE GENOMIC DNA]</scope>
    <source>
        <strain evidence="14 15">OBRC8</strain>
    </source>
</reference>
<keyword evidence="6 11" id="KW-0547">Nucleotide-binding</keyword>
<comment type="similarity">
    <text evidence="2 11">Belongs to the folylpolyglutamate synthase family.</text>
</comment>
<dbReference type="PATRIC" id="fig|796941.3.peg.1902"/>
<dbReference type="InterPro" id="IPR001645">
    <property type="entry name" value="Folylpolyglutamate_synth"/>
</dbReference>
<keyword evidence="4 11" id="KW-0436">Ligase</keyword>
<dbReference type="PROSITE" id="PS01012">
    <property type="entry name" value="FOLYLPOLYGLU_SYNT_2"/>
    <property type="match status" value="1"/>
</dbReference>
<evidence type="ECO:0000256" key="1">
    <source>
        <dbReference type="ARBA" id="ARBA00001946"/>
    </source>
</evidence>
<dbReference type="NCBIfam" id="TIGR01499">
    <property type="entry name" value="folC"/>
    <property type="match status" value="1"/>
</dbReference>
<dbReference type="RefSeq" id="WP_009531567.1">
    <property type="nucleotide sequence ID" value="NZ_ALNK01000035.1"/>
</dbReference>
<evidence type="ECO:0000256" key="2">
    <source>
        <dbReference type="ARBA" id="ARBA00008276"/>
    </source>
</evidence>
<dbReference type="InterPro" id="IPR036565">
    <property type="entry name" value="Mur-like_cat_sf"/>
</dbReference>
<dbReference type="InterPro" id="IPR004101">
    <property type="entry name" value="Mur_ligase_C"/>
</dbReference>
<dbReference type="GO" id="GO:0008841">
    <property type="term" value="F:dihydrofolate synthase activity"/>
    <property type="evidence" value="ECO:0007669"/>
    <property type="project" value="TreeGrafter"/>
</dbReference>
<evidence type="ECO:0000256" key="3">
    <source>
        <dbReference type="ARBA" id="ARBA00013025"/>
    </source>
</evidence>
<dbReference type="PIRSF" id="PIRSF001563">
    <property type="entry name" value="Folylpolyglu_synth"/>
    <property type="match status" value="1"/>
</dbReference>
<accession>J4W2I8</accession>
<dbReference type="InterPro" id="IPR013221">
    <property type="entry name" value="Mur_ligase_cen"/>
</dbReference>
<sequence length="439" mass="49299">MNYEEAMEYIKSTYKFGSNYGTERTKKILEILGNPQDKIKCIHIAGTNGKGSMSAMTAKILISAGYKVGMYTSPFIEEFEERIQINGTNIQKDDLAKAITRVEKAVNEVLSLGYDNPTEFEIITCAMFLYFCEQGVDFAVIEVGLGGRQDSTNVMTPIACVIASISFDHMQILGDTLEKIALEKSGIIKENVPVIMYPQEQEALDVFKRVCEEKNAKLILVDRNSVQEKEIIKNSAMQEIIVKTQDDSYDISLNLLGVHQKLNCATVINLMEVLISQGIDIKKADILKGLREVKWIGRLEIMRREPMVVLDGAHNIDGITNLTNSIKKYFKYDKMILILGILADKQVDDMIKMLTPIASKIIAVSPHSDRAKGAKELAQIIKNTNPNCEYEEDYAKAYKKALSYCDKDDLLMIAGSLYLIGDMRKVVKNNGSLSIWWAK</sequence>
<evidence type="ECO:0000259" key="12">
    <source>
        <dbReference type="Pfam" id="PF02875"/>
    </source>
</evidence>
<dbReference type="AlphaFoldDB" id="J4W2I8"/>
<evidence type="ECO:0000256" key="7">
    <source>
        <dbReference type="ARBA" id="ARBA00022840"/>
    </source>
</evidence>
<dbReference type="PANTHER" id="PTHR11136">
    <property type="entry name" value="FOLYLPOLYGLUTAMATE SYNTHASE-RELATED"/>
    <property type="match status" value="1"/>
</dbReference>
<evidence type="ECO:0000259" key="13">
    <source>
        <dbReference type="Pfam" id="PF08245"/>
    </source>
</evidence>
<dbReference type="EC" id="6.3.2.17" evidence="3"/>
<proteinExistence type="inferred from homology"/>
<keyword evidence="8" id="KW-0460">Magnesium</keyword>
<feature type="domain" description="Mur ligase C-terminal" evidence="12">
    <location>
        <begin position="297"/>
        <end position="416"/>
    </location>
</feature>
<dbReference type="Pfam" id="PF08245">
    <property type="entry name" value="Mur_ligase_M"/>
    <property type="match status" value="1"/>
</dbReference>
<gene>
    <name evidence="14" type="primary">folC</name>
    <name evidence="14" type="ORF">HMPREF1143_0415</name>
</gene>
<dbReference type="Pfam" id="PF02875">
    <property type="entry name" value="Mur_ligase_C"/>
    <property type="match status" value="1"/>
</dbReference>
<evidence type="ECO:0000256" key="9">
    <source>
        <dbReference type="ARBA" id="ARBA00030592"/>
    </source>
</evidence>
<comment type="caution">
    <text evidence="14">The sequence shown here is derived from an EMBL/GenBank/DDBJ whole genome shotgun (WGS) entry which is preliminary data.</text>
</comment>
<dbReference type="Proteomes" id="UP000005244">
    <property type="component" value="Unassembled WGS sequence"/>
</dbReference>
<dbReference type="GO" id="GO:0005524">
    <property type="term" value="F:ATP binding"/>
    <property type="evidence" value="ECO:0007669"/>
    <property type="project" value="UniProtKB-KW"/>
</dbReference>
<keyword evidence="15" id="KW-1185">Reference proteome</keyword>
<dbReference type="GO" id="GO:0005737">
    <property type="term" value="C:cytoplasm"/>
    <property type="evidence" value="ECO:0007669"/>
    <property type="project" value="TreeGrafter"/>
</dbReference>
<dbReference type="PANTHER" id="PTHR11136:SF0">
    <property type="entry name" value="DIHYDROFOLATE SYNTHETASE-RELATED"/>
    <property type="match status" value="1"/>
</dbReference>
<dbReference type="Gene3D" id="3.90.190.20">
    <property type="entry name" value="Mur ligase, C-terminal domain"/>
    <property type="match status" value="1"/>
</dbReference>
<dbReference type="InterPro" id="IPR036615">
    <property type="entry name" value="Mur_ligase_C_dom_sf"/>
</dbReference>
<evidence type="ECO:0000256" key="4">
    <source>
        <dbReference type="ARBA" id="ARBA00022598"/>
    </source>
</evidence>
<dbReference type="SUPFAM" id="SSF53623">
    <property type="entry name" value="MurD-like peptide ligases, catalytic domain"/>
    <property type="match status" value="1"/>
</dbReference>
<evidence type="ECO:0000256" key="10">
    <source>
        <dbReference type="ARBA" id="ARBA00047493"/>
    </source>
</evidence>
<dbReference type="Gene3D" id="3.40.1190.10">
    <property type="entry name" value="Mur-like, catalytic domain"/>
    <property type="match status" value="1"/>
</dbReference>
<evidence type="ECO:0000256" key="5">
    <source>
        <dbReference type="ARBA" id="ARBA00022723"/>
    </source>
</evidence>
<keyword evidence="7 11" id="KW-0067">ATP-binding</keyword>
<protein>
    <recommendedName>
        <fullName evidence="3">tetrahydrofolate synthase</fullName>
        <ecNumber evidence="3">6.3.2.17</ecNumber>
    </recommendedName>
    <alternativeName>
        <fullName evidence="9">Tetrahydrofolylpolyglutamate synthase</fullName>
    </alternativeName>
</protein>
<comment type="cofactor">
    <cofactor evidence="1">
        <name>Mg(2+)</name>
        <dbReference type="ChEBI" id="CHEBI:18420"/>
    </cofactor>
</comment>
<dbReference type="GO" id="GO:0004326">
    <property type="term" value="F:tetrahydrofolylpolyglutamate synthase activity"/>
    <property type="evidence" value="ECO:0007669"/>
    <property type="project" value="UniProtKB-EC"/>
</dbReference>
<evidence type="ECO:0000256" key="8">
    <source>
        <dbReference type="ARBA" id="ARBA00022842"/>
    </source>
</evidence>
<dbReference type="InterPro" id="IPR018109">
    <property type="entry name" value="Folylpolyglutamate_synth_CS"/>
</dbReference>
<name>J4W2I8_9FIRM</name>
<organism evidence="14 15">
    <name type="scientific">Peptoanaerobacter stomatis</name>
    <dbReference type="NCBI Taxonomy" id="796937"/>
    <lineage>
        <taxon>Bacteria</taxon>
        <taxon>Bacillati</taxon>
        <taxon>Bacillota</taxon>
        <taxon>Clostridia</taxon>
        <taxon>Peptostreptococcales</taxon>
        <taxon>Filifactoraceae</taxon>
        <taxon>Peptoanaerobacter</taxon>
    </lineage>
</organism>
<feature type="domain" description="Mur ligase central" evidence="13">
    <location>
        <begin position="44"/>
        <end position="269"/>
    </location>
</feature>
<dbReference type="GO" id="GO:0046872">
    <property type="term" value="F:metal ion binding"/>
    <property type="evidence" value="ECO:0007669"/>
    <property type="project" value="UniProtKB-KW"/>
</dbReference>
<evidence type="ECO:0000313" key="15">
    <source>
        <dbReference type="Proteomes" id="UP000005244"/>
    </source>
</evidence>
<evidence type="ECO:0000256" key="11">
    <source>
        <dbReference type="PIRNR" id="PIRNR001563"/>
    </source>
</evidence>
<dbReference type="SUPFAM" id="SSF53244">
    <property type="entry name" value="MurD-like peptide ligases, peptide-binding domain"/>
    <property type="match status" value="1"/>
</dbReference>
<dbReference type="EMBL" id="ALNK01000035">
    <property type="protein sequence ID" value="EJU20411.1"/>
    <property type="molecule type" value="Genomic_DNA"/>
</dbReference>
<evidence type="ECO:0000256" key="6">
    <source>
        <dbReference type="ARBA" id="ARBA00022741"/>
    </source>
</evidence>
<keyword evidence="5" id="KW-0479">Metal-binding</keyword>
<evidence type="ECO:0000313" key="14">
    <source>
        <dbReference type="EMBL" id="EJU20411.1"/>
    </source>
</evidence>
<dbReference type="PROSITE" id="PS01011">
    <property type="entry name" value="FOLYLPOLYGLU_SYNT_1"/>
    <property type="match status" value="1"/>
</dbReference>
<dbReference type="FunFam" id="3.40.1190.10:FF:000011">
    <property type="entry name" value="Folylpolyglutamate synthase/dihydrofolate synthase"/>
    <property type="match status" value="1"/>
</dbReference>
<comment type="catalytic activity">
    <reaction evidence="10">
        <text>(6S)-5,6,7,8-tetrahydrofolyl-(gamma-L-Glu)(n) + L-glutamate + ATP = (6S)-5,6,7,8-tetrahydrofolyl-(gamma-L-Glu)(n+1) + ADP + phosphate + H(+)</text>
        <dbReference type="Rhea" id="RHEA:10580"/>
        <dbReference type="Rhea" id="RHEA-COMP:14738"/>
        <dbReference type="Rhea" id="RHEA-COMP:14740"/>
        <dbReference type="ChEBI" id="CHEBI:15378"/>
        <dbReference type="ChEBI" id="CHEBI:29985"/>
        <dbReference type="ChEBI" id="CHEBI:30616"/>
        <dbReference type="ChEBI" id="CHEBI:43474"/>
        <dbReference type="ChEBI" id="CHEBI:141005"/>
        <dbReference type="ChEBI" id="CHEBI:456216"/>
        <dbReference type="EC" id="6.3.2.17"/>
    </reaction>
</comment>